<protein>
    <recommendedName>
        <fullName evidence="3">SseB protein N-terminal domain-containing protein</fullName>
    </recommendedName>
</protein>
<dbReference type="EMBL" id="HE971709">
    <property type="protein sequence ID" value="CCK28250.1"/>
    <property type="molecule type" value="Genomic_DNA"/>
</dbReference>
<dbReference type="RefSeq" id="WP_015658605.1">
    <property type="nucleotide sequence ID" value="NC_020504.1"/>
</dbReference>
<evidence type="ECO:0000313" key="1">
    <source>
        <dbReference type="EMBL" id="CCK28250.1"/>
    </source>
</evidence>
<dbReference type="AlphaFoldDB" id="K4R590"/>
<dbReference type="HOGENOM" id="CLU_2318811_0_0_11"/>
<dbReference type="InterPro" id="IPR049975">
    <property type="entry name" value="SAV_915-like_dom"/>
</dbReference>
<gene>
    <name evidence="1" type="ORF">BN159_3871</name>
</gene>
<dbReference type="KEGG" id="sdv:BN159_3871"/>
<sequence length="99" mass="10102">MDTPEFLALPTMTEVAQTPGGSPPKGSTVEAALVPVADDNGGERLVALAFTSVALLVEAMGEEQPWVIIPTSELEGALAKSGARAVMIDPQLAEGSARG</sequence>
<evidence type="ECO:0008006" key="3">
    <source>
        <dbReference type="Google" id="ProtNLM"/>
    </source>
</evidence>
<dbReference type="OrthoDB" id="3256619at2"/>
<reference evidence="1 2" key="1">
    <citation type="journal article" date="2012" name="J. Bacteriol.">
        <title>Genome sequence of the bacterium Streptomyces davawensis JCM 4913 and heterologous production of the unique antibiotic roseoflavin.</title>
        <authorList>
            <person name="Jankowitsch F."/>
            <person name="Schwarz J."/>
            <person name="Ruckert C."/>
            <person name="Gust B."/>
            <person name="Szczepanowski R."/>
            <person name="Blom J."/>
            <person name="Pelzer S."/>
            <person name="Kalinowski J."/>
            <person name="Mack M."/>
        </authorList>
    </citation>
    <scope>NUCLEOTIDE SEQUENCE [LARGE SCALE GENOMIC DNA]</scope>
    <source>
        <strain evidence="2">DSM 101723 / JCM 4913 / KCC S-0913 / 768</strain>
    </source>
</reference>
<accession>K4R590</accession>
<dbReference type="Proteomes" id="UP000008043">
    <property type="component" value="Chromosome"/>
</dbReference>
<dbReference type="STRING" id="1214101.BN159_3871"/>
<organism evidence="1 2">
    <name type="scientific">Streptomyces davaonensis (strain DSM 101723 / JCM 4913 / KCC S-0913 / 768)</name>
    <dbReference type="NCBI Taxonomy" id="1214101"/>
    <lineage>
        <taxon>Bacteria</taxon>
        <taxon>Bacillati</taxon>
        <taxon>Actinomycetota</taxon>
        <taxon>Actinomycetes</taxon>
        <taxon>Kitasatosporales</taxon>
        <taxon>Streptomycetaceae</taxon>
        <taxon>Streptomyces</taxon>
    </lineage>
</organism>
<keyword evidence="2" id="KW-1185">Reference proteome</keyword>
<dbReference type="NCBIfam" id="NF042914">
    <property type="entry name" value="SAV915_dom"/>
    <property type="match status" value="1"/>
</dbReference>
<proteinExistence type="predicted"/>
<name>K4R590_STRDJ</name>
<evidence type="ECO:0000313" key="2">
    <source>
        <dbReference type="Proteomes" id="UP000008043"/>
    </source>
</evidence>
<dbReference type="eggNOG" id="ENOG5032E32">
    <property type="taxonomic scope" value="Bacteria"/>
</dbReference>
<dbReference type="PATRIC" id="fig|1214101.3.peg.3926"/>